<dbReference type="AlphaFoldDB" id="A0A9D1NBU8"/>
<gene>
    <name evidence="6" type="ORF">IAB14_01215</name>
</gene>
<dbReference type="Gene3D" id="3.30.1490.20">
    <property type="entry name" value="ATP-grasp fold, A domain"/>
    <property type="match status" value="1"/>
</dbReference>
<sequence>MKLKIVVNGFYRTRHTAYQAERLCEEGIACGFRSSIVPNDAPDAFERAKDADAVIFLDKDVALADRLAGAGVAVFNPPRAIAIADDKALTFNALEKAGIATPETLSAPVIYSGSVGREFVRKAGERLGYPLIVKARHGSLGEQVFKADDGEAAESIARAFGSTPHLYQKYVAASSGRSLRLYVVGDRVEGAMRLSNMSDFRSNAYQHGSAAPVEPTAEQADLAVRAARAVGAVFAGVDLFDVDPPSVIEVNSNAYFEAIERASGQNIARAIIHYISDHIGSIPYDKEIL</sequence>
<keyword evidence="3 4" id="KW-0067">ATP-binding</keyword>
<dbReference type="InterPro" id="IPR011761">
    <property type="entry name" value="ATP-grasp"/>
</dbReference>
<dbReference type="EMBL" id="DVOH01000013">
    <property type="protein sequence ID" value="HIU99715.1"/>
    <property type="molecule type" value="Genomic_DNA"/>
</dbReference>
<dbReference type="SUPFAM" id="SSF56059">
    <property type="entry name" value="Glutathione synthetase ATP-binding domain-like"/>
    <property type="match status" value="1"/>
</dbReference>
<dbReference type="Proteomes" id="UP000886891">
    <property type="component" value="Unassembled WGS sequence"/>
</dbReference>
<organism evidence="6 7">
    <name type="scientific">Candidatus Stercoripulliclostridium merdipullorum</name>
    <dbReference type="NCBI Taxonomy" id="2840952"/>
    <lineage>
        <taxon>Bacteria</taxon>
        <taxon>Bacillati</taxon>
        <taxon>Bacillota</taxon>
        <taxon>Clostridia</taxon>
        <taxon>Eubacteriales</taxon>
        <taxon>Candidatus Stercoripulliclostridium</taxon>
    </lineage>
</organism>
<dbReference type="GO" id="GO:0005524">
    <property type="term" value="F:ATP binding"/>
    <property type="evidence" value="ECO:0007669"/>
    <property type="project" value="UniProtKB-UniRule"/>
</dbReference>
<evidence type="ECO:0000256" key="1">
    <source>
        <dbReference type="ARBA" id="ARBA00022723"/>
    </source>
</evidence>
<keyword evidence="2 4" id="KW-0547">Nucleotide-binding</keyword>
<dbReference type="PANTHER" id="PTHR21621">
    <property type="entry name" value="RIBOSOMAL PROTEIN S6 MODIFICATION PROTEIN"/>
    <property type="match status" value="1"/>
</dbReference>
<dbReference type="InterPro" id="IPR013815">
    <property type="entry name" value="ATP_grasp_subdomain_1"/>
</dbReference>
<evidence type="ECO:0000256" key="4">
    <source>
        <dbReference type="PROSITE-ProRule" id="PRU00409"/>
    </source>
</evidence>
<proteinExistence type="predicted"/>
<dbReference type="GO" id="GO:0005737">
    <property type="term" value="C:cytoplasm"/>
    <property type="evidence" value="ECO:0007669"/>
    <property type="project" value="TreeGrafter"/>
</dbReference>
<keyword evidence="1" id="KW-0479">Metal-binding</keyword>
<name>A0A9D1NBU8_9FIRM</name>
<dbReference type="GO" id="GO:0018169">
    <property type="term" value="F:ribosomal S6-glutamic acid ligase activity"/>
    <property type="evidence" value="ECO:0007669"/>
    <property type="project" value="TreeGrafter"/>
</dbReference>
<dbReference type="Pfam" id="PF08443">
    <property type="entry name" value="RimK"/>
    <property type="match status" value="1"/>
</dbReference>
<dbReference type="PROSITE" id="PS50975">
    <property type="entry name" value="ATP_GRASP"/>
    <property type="match status" value="1"/>
</dbReference>
<dbReference type="InterPro" id="IPR004666">
    <property type="entry name" value="Rp_bS6_RimK/Lys_biosynth_LsyX"/>
</dbReference>
<dbReference type="Gene3D" id="3.30.470.20">
    <property type="entry name" value="ATP-grasp fold, B domain"/>
    <property type="match status" value="1"/>
</dbReference>
<evidence type="ECO:0000313" key="6">
    <source>
        <dbReference type="EMBL" id="HIU99715.1"/>
    </source>
</evidence>
<dbReference type="GO" id="GO:0046872">
    <property type="term" value="F:metal ion binding"/>
    <property type="evidence" value="ECO:0007669"/>
    <property type="project" value="UniProtKB-KW"/>
</dbReference>
<evidence type="ECO:0000256" key="2">
    <source>
        <dbReference type="ARBA" id="ARBA00022741"/>
    </source>
</evidence>
<dbReference type="PANTHER" id="PTHR21621:SF0">
    <property type="entry name" value="BETA-CITRYLGLUTAMATE SYNTHASE B-RELATED"/>
    <property type="match status" value="1"/>
</dbReference>
<keyword evidence="6" id="KW-0436">Ligase</keyword>
<dbReference type="NCBIfam" id="TIGR00768">
    <property type="entry name" value="rimK_fam"/>
    <property type="match status" value="1"/>
</dbReference>
<evidence type="ECO:0000313" key="7">
    <source>
        <dbReference type="Proteomes" id="UP000886891"/>
    </source>
</evidence>
<feature type="domain" description="ATP-grasp" evidence="5">
    <location>
        <begin position="91"/>
        <end position="276"/>
    </location>
</feature>
<reference evidence="6" key="1">
    <citation type="submission" date="2020-10" db="EMBL/GenBank/DDBJ databases">
        <authorList>
            <person name="Gilroy R."/>
        </authorList>
    </citation>
    <scope>NUCLEOTIDE SEQUENCE</scope>
    <source>
        <strain evidence="6">23406</strain>
    </source>
</reference>
<reference evidence="6" key="2">
    <citation type="journal article" date="2021" name="PeerJ">
        <title>Extensive microbial diversity within the chicken gut microbiome revealed by metagenomics and culture.</title>
        <authorList>
            <person name="Gilroy R."/>
            <person name="Ravi A."/>
            <person name="Getino M."/>
            <person name="Pursley I."/>
            <person name="Horton D.L."/>
            <person name="Alikhan N.F."/>
            <person name="Baker D."/>
            <person name="Gharbi K."/>
            <person name="Hall N."/>
            <person name="Watson M."/>
            <person name="Adriaenssens E.M."/>
            <person name="Foster-Nyarko E."/>
            <person name="Jarju S."/>
            <person name="Secka A."/>
            <person name="Antonio M."/>
            <person name="Oren A."/>
            <person name="Chaudhuri R.R."/>
            <person name="La Ragione R."/>
            <person name="Hildebrand F."/>
            <person name="Pallen M.J."/>
        </authorList>
    </citation>
    <scope>NUCLEOTIDE SEQUENCE</scope>
    <source>
        <strain evidence="6">23406</strain>
    </source>
</reference>
<dbReference type="Gene3D" id="3.40.50.20">
    <property type="match status" value="1"/>
</dbReference>
<evidence type="ECO:0000256" key="3">
    <source>
        <dbReference type="ARBA" id="ARBA00022840"/>
    </source>
</evidence>
<protein>
    <submittedName>
        <fullName evidence="6">RimK family alpha-L-glutamate ligase</fullName>
    </submittedName>
</protein>
<accession>A0A9D1NBU8</accession>
<evidence type="ECO:0000259" key="5">
    <source>
        <dbReference type="PROSITE" id="PS50975"/>
    </source>
</evidence>
<dbReference type="InterPro" id="IPR013651">
    <property type="entry name" value="ATP-grasp_RimK-type"/>
</dbReference>
<dbReference type="GO" id="GO:0009432">
    <property type="term" value="P:SOS response"/>
    <property type="evidence" value="ECO:0007669"/>
    <property type="project" value="TreeGrafter"/>
</dbReference>
<comment type="caution">
    <text evidence="6">The sequence shown here is derived from an EMBL/GenBank/DDBJ whole genome shotgun (WGS) entry which is preliminary data.</text>
</comment>